<comment type="function">
    <text evidence="11">Plays a role in repairing double-strand DNA breaks, probably involving stabilizing or processing branched DNA or blocked replication forks.</text>
</comment>
<dbReference type="PRINTS" id="PR01874">
    <property type="entry name" value="DNAREPAIRADA"/>
</dbReference>
<keyword evidence="7 11" id="KW-0067">ATP-binding</keyword>
<dbReference type="GO" id="GO:0005524">
    <property type="term" value="F:ATP binding"/>
    <property type="evidence" value="ECO:0007669"/>
    <property type="project" value="UniProtKB-UniRule"/>
</dbReference>
<dbReference type="SMART" id="SM00382">
    <property type="entry name" value="AAA"/>
    <property type="match status" value="1"/>
</dbReference>
<feature type="binding site" evidence="11">
    <location>
        <begin position="95"/>
        <end position="102"/>
    </location>
    <ligand>
        <name>ATP</name>
        <dbReference type="ChEBI" id="CHEBI:30616"/>
    </ligand>
</feature>
<dbReference type="InterPro" id="IPR014721">
    <property type="entry name" value="Ribsml_uS5_D2-typ_fold_subgr"/>
</dbReference>
<dbReference type="InterPro" id="IPR020568">
    <property type="entry name" value="Ribosomal_Su5_D2-typ_SF"/>
</dbReference>
<evidence type="ECO:0000256" key="10">
    <source>
        <dbReference type="ARBA" id="ARBA00023204"/>
    </source>
</evidence>
<keyword evidence="8 11" id="KW-0346">Stress response</keyword>
<evidence type="ECO:0000256" key="12">
    <source>
        <dbReference type="NCBIfam" id="TIGR00416"/>
    </source>
</evidence>
<evidence type="ECO:0000256" key="5">
    <source>
        <dbReference type="ARBA" id="ARBA00022801"/>
    </source>
</evidence>
<dbReference type="Pfam" id="PF18073">
    <property type="entry name" value="Zn_ribbon_LapB"/>
    <property type="match status" value="1"/>
</dbReference>
<evidence type="ECO:0000256" key="7">
    <source>
        <dbReference type="ARBA" id="ARBA00022840"/>
    </source>
</evidence>
<feature type="domain" description="RecA family profile 1" evidence="14">
    <location>
        <begin position="66"/>
        <end position="213"/>
    </location>
</feature>
<name>A0A0G0HZZ0_9BACT</name>
<evidence type="ECO:0000256" key="4">
    <source>
        <dbReference type="ARBA" id="ARBA00022771"/>
    </source>
</evidence>
<evidence type="ECO:0000256" key="13">
    <source>
        <dbReference type="RuleBase" id="RU003555"/>
    </source>
</evidence>
<dbReference type="GO" id="GO:0016787">
    <property type="term" value="F:hydrolase activity"/>
    <property type="evidence" value="ECO:0007669"/>
    <property type="project" value="UniProtKB-KW"/>
</dbReference>
<keyword evidence="1 11" id="KW-0479">Metal-binding</keyword>
<dbReference type="EMBL" id="LBTR01000030">
    <property type="protein sequence ID" value="KKQ44215.1"/>
    <property type="molecule type" value="Genomic_DNA"/>
</dbReference>
<dbReference type="AlphaFoldDB" id="A0A0G0HZZ0"/>
<feature type="region of interest" description="Lon-protease-like" evidence="11">
    <location>
        <begin position="349"/>
        <end position="439"/>
    </location>
</feature>
<dbReference type="GO" id="GO:0000725">
    <property type="term" value="P:recombinational repair"/>
    <property type="evidence" value="ECO:0007669"/>
    <property type="project" value="UniProtKB-UniRule"/>
</dbReference>
<keyword evidence="2 11" id="KW-0547">Nucleotide-binding</keyword>
<dbReference type="GO" id="GO:0008270">
    <property type="term" value="F:zinc ion binding"/>
    <property type="evidence" value="ECO:0007669"/>
    <property type="project" value="UniProtKB-KW"/>
</dbReference>
<dbReference type="InterPro" id="IPR004504">
    <property type="entry name" value="DNA_repair_RadA"/>
</dbReference>
<evidence type="ECO:0000313" key="16">
    <source>
        <dbReference type="Proteomes" id="UP000034603"/>
    </source>
</evidence>
<dbReference type="HAMAP" id="MF_01498">
    <property type="entry name" value="RadA_bact"/>
    <property type="match status" value="1"/>
</dbReference>
<keyword evidence="10 11" id="KW-0234">DNA repair</keyword>
<dbReference type="InterPro" id="IPR027417">
    <property type="entry name" value="P-loop_NTPase"/>
</dbReference>
<reference evidence="15 16" key="1">
    <citation type="journal article" date="2015" name="Nature">
        <title>rRNA introns, odd ribosomes, and small enigmatic genomes across a large radiation of phyla.</title>
        <authorList>
            <person name="Brown C.T."/>
            <person name="Hug L.A."/>
            <person name="Thomas B.C."/>
            <person name="Sharon I."/>
            <person name="Castelle C.J."/>
            <person name="Singh A."/>
            <person name="Wilkins M.J."/>
            <person name="Williams K.H."/>
            <person name="Banfield J.F."/>
        </authorList>
    </citation>
    <scope>NUCLEOTIDE SEQUENCE [LARGE SCALE GENOMIC DNA]</scope>
</reference>
<keyword evidence="6 13" id="KW-0862">Zinc</keyword>
<comment type="function">
    <text evidence="13">DNA-dependent ATPase involved in processing of recombination intermediates, plays a role in repairing DNA breaks. Stimulates the branch migration of RecA-mediated strand transfer reactions, allowing the 3' invading strand to extend heteroduplex DNA faster. Binds ssDNA in the presence of ADP but not other nucleotides, has ATPase activity that is stimulated by ssDNA and various branched DNA structures, but inhibited by SSB. Does not have RecA's homology-searching function.</text>
</comment>
<evidence type="ECO:0000313" key="15">
    <source>
        <dbReference type="EMBL" id="KKQ44215.1"/>
    </source>
</evidence>
<dbReference type="PANTHER" id="PTHR32472:SF10">
    <property type="entry name" value="DNA REPAIR PROTEIN RADA-LIKE PROTEIN"/>
    <property type="match status" value="1"/>
</dbReference>
<comment type="similarity">
    <text evidence="11 13">Belongs to the RecA family. RadA subfamily.</text>
</comment>
<keyword evidence="5" id="KW-0378">Hydrolase</keyword>
<keyword evidence="4 13" id="KW-0863">Zinc-finger</keyword>
<dbReference type="Proteomes" id="UP000034603">
    <property type="component" value="Unassembled WGS sequence"/>
</dbReference>
<proteinExistence type="inferred from homology"/>
<dbReference type="GO" id="GO:0005829">
    <property type="term" value="C:cytosol"/>
    <property type="evidence" value="ECO:0007669"/>
    <property type="project" value="TreeGrafter"/>
</dbReference>
<dbReference type="GO" id="GO:0140664">
    <property type="term" value="F:ATP-dependent DNA damage sensor activity"/>
    <property type="evidence" value="ECO:0007669"/>
    <property type="project" value="InterPro"/>
</dbReference>
<dbReference type="Gene3D" id="3.30.230.10">
    <property type="match status" value="1"/>
</dbReference>
<evidence type="ECO:0000259" key="14">
    <source>
        <dbReference type="PROSITE" id="PS50162"/>
    </source>
</evidence>
<dbReference type="SUPFAM" id="SSF54211">
    <property type="entry name" value="Ribosomal protein S5 domain 2-like"/>
    <property type="match status" value="1"/>
</dbReference>
<dbReference type="Gene3D" id="3.40.50.300">
    <property type="entry name" value="P-loop containing nucleotide triphosphate hydrolases"/>
    <property type="match status" value="1"/>
</dbReference>
<dbReference type="Pfam" id="PF13481">
    <property type="entry name" value="AAA_25"/>
    <property type="match status" value="1"/>
</dbReference>
<dbReference type="GO" id="GO:0003684">
    <property type="term" value="F:damaged DNA binding"/>
    <property type="evidence" value="ECO:0007669"/>
    <property type="project" value="InterPro"/>
</dbReference>
<evidence type="ECO:0000256" key="2">
    <source>
        <dbReference type="ARBA" id="ARBA00022741"/>
    </source>
</evidence>
<gene>
    <name evidence="11" type="primary">radA</name>
    <name evidence="15" type="ORF">US62_C0030G0005</name>
</gene>
<comment type="domain">
    <text evidence="11">The middle region has homology to RecA with ATPase motifs including the RadA KNRFG motif, while the C-terminus is homologous to Lon protease.</text>
</comment>
<dbReference type="FunFam" id="3.40.50.300:FF:000050">
    <property type="entry name" value="DNA repair protein RadA"/>
    <property type="match status" value="1"/>
</dbReference>
<dbReference type="InterPro" id="IPR041166">
    <property type="entry name" value="Rubredoxin_2"/>
</dbReference>
<evidence type="ECO:0000256" key="8">
    <source>
        <dbReference type="ARBA" id="ARBA00023016"/>
    </source>
</evidence>
<dbReference type="InterPro" id="IPR003593">
    <property type="entry name" value="AAA+_ATPase"/>
</dbReference>
<sequence>MVKSSSKFVCQTCGHEEGLWFGKCSECGSWNTAVETVIQSSKSKSGVNTRSNSQPPITLSKISAVKTQRTSTKISELDRVLGGGIVAGQVILISGEPGIGKSTLLLQVSDSMNGALYVSGEESASQIAVRAQRLGIKNNKIAVLEETDIDNIIAASSNSDARPPIIIIDSIQTMQTTDLTGTAGSVGQVRECAFRITRFAKQSGIPVVIIGHITKIGTMAGPSTLAHIVDSVLSFEGEKTLNLRLLRANKNRFGATDEAGIFEMTDKGLESMTNADKIFLTHGSKQIPGSCVSSILQGSRPLLVEVQALVVPNKSGFSKKIAQGISQPRLELLTAILLRRCGLPLYEHDIFVNIAGGIKVTEPSIDLAVCLAIASAYFDKPIPPKTIAVGEVGLLGDIREVVAQEKRIKEAKRLGFNNVFTNSDYQYLNEIMKIIFKKK</sequence>
<evidence type="ECO:0000256" key="6">
    <source>
        <dbReference type="ARBA" id="ARBA00022833"/>
    </source>
</evidence>
<evidence type="ECO:0000256" key="9">
    <source>
        <dbReference type="ARBA" id="ARBA00023125"/>
    </source>
</evidence>
<dbReference type="PATRIC" id="fig|1618546.3.peg.715"/>
<dbReference type="Pfam" id="PF13541">
    <property type="entry name" value="ChlI"/>
    <property type="match status" value="1"/>
</dbReference>
<organism evidence="15 16">
    <name type="scientific">Candidatus Woesebacteria bacterium GW2011_GWA1_37_8</name>
    <dbReference type="NCBI Taxonomy" id="1618546"/>
    <lineage>
        <taxon>Bacteria</taxon>
        <taxon>Candidatus Woeseibacteriota</taxon>
    </lineage>
</organism>
<dbReference type="InterPro" id="IPR020588">
    <property type="entry name" value="RecA_ATP-bd"/>
</dbReference>
<dbReference type="PROSITE" id="PS50162">
    <property type="entry name" value="RECA_2"/>
    <property type="match status" value="1"/>
</dbReference>
<keyword evidence="9 11" id="KW-0238">DNA-binding</keyword>
<keyword evidence="3 11" id="KW-0227">DNA damage</keyword>
<evidence type="ECO:0000256" key="1">
    <source>
        <dbReference type="ARBA" id="ARBA00022723"/>
    </source>
</evidence>
<dbReference type="SUPFAM" id="SSF52540">
    <property type="entry name" value="P-loop containing nucleoside triphosphate hydrolases"/>
    <property type="match status" value="1"/>
</dbReference>
<comment type="caution">
    <text evidence="15">The sequence shown here is derived from an EMBL/GenBank/DDBJ whole genome shotgun (WGS) entry which is preliminary data.</text>
</comment>
<evidence type="ECO:0000256" key="3">
    <source>
        <dbReference type="ARBA" id="ARBA00022763"/>
    </source>
</evidence>
<feature type="short sequence motif" description="RadA KNRFG motif" evidence="11">
    <location>
        <begin position="250"/>
        <end position="254"/>
    </location>
</feature>
<evidence type="ECO:0000256" key="11">
    <source>
        <dbReference type="HAMAP-Rule" id="MF_01498"/>
    </source>
</evidence>
<protein>
    <recommendedName>
        <fullName evidence="11 12">DNA repair protein RadA</fullName>
    </recommendedName>
</protein>
<accession>A0A0G0HZZ0</accession>
<dbReference type="NCBIfam" id="TIGR00416">
    <property type="entry name" value="sms"/>
    <property type="match status" value="1"/>
</dbReference>
<dbReference type="CDD" id="cd01121">
    <property type="entry name" value="RadA_SMS_N"/>
    <property type="match status" value="1"/>
</dbReference>
<dbReference type="PANTHER" id="PTHR32472">
    <property type="entry name" value="DNA REPAIR PROTEIN RADA"/>
    <property type="match status" value="1"/>
</dbReference>